<accession>A0A7S8FDQ5</accession>
<sequence length="52" mass="6193">MDRHTVNLKNTGFQFLSLRRRLLKYTMLAREQENTRTKPEELHAGQRYSAGE</sequence>
<dbReference type="Proteomes" id="UP000593737">
    <property type="component" value="Chromosome"/>
</dbReference>
<evidence type="ECO:0000313" key="3">
    <source>
        <dbReference type="Proteomes" id="UP000593737"/>
    </source>
</evidence>
<dbReference type="KEGG" id="nkf:Nkreftii_001685"/>
<reference evidence="2 3" key="1">
    <citation type="journal article" date="2020" name="ISME J.">
        <title>Enrichment and physiological characterization of a novel comammox Nitrospira indicates ammonium inhibition of complete nitrification.</title>
        <authorList>
            <person name="Sakoula D."/>
            <person name="Koch H."/>
            <person name="Frank J."/>
            <person name="Jetten M.S.M."/>
            <person name="van Kessel M.A.H.J."/>
            <person name="Lucker S."/>
        </authorList>
    </citation>
    <scope>NUCLEOTIDE SEQUENCE [LARGE SCALE GENOMIC DNA]</scope>
    <source>
        <strain evidence="2">Comreactor17</strain>
    </source>
</reference>
<gene>
    <name evidence="2" type="ORF">Nkreftii_001685</name>
</gene>
<proteinExistence type="predicted"/>
<evidence type="ECO:0000313" key="2">
    <source>
        <dbReference type="EMBL" id="QPD03911.1"/>
    </source>
</evidence>
<feature type="compositionally biased region" description="Basic and acidic residues" evidence="1">
    <location>
        <begin position="32"/>
        <end position="44"/>
    </location>
</feature>
<dbReference type="AlphaFoldDB" id="A0A7S8FDQ5"/>
<name>A0A7S8FDQ5_9BACT</name>
<evidence type="ECO:0000256" key="1">
    <source>
        <dbReference type="SAM" id="MobiDB-lite"/>
    </source>
</evidence>
<feature type="region of interest" description="Disordered" evidence="1">
    <location>
        <begin position="32"/>
        <end position="52"/>
    </location>
</feature>
<organism evidence="2 3">
    <name type="scientific">Candidatus Nitrospira kreftii</name>
    <dbReference type="NCBI Taxonomy" id="2652173"/>
    <lineage>
        <taxon>Bacteria</taxon>
        <taxon>Pseudomonadati</taxon>
        <taxon>Nitrospirota</taxon>
        <taxon>Nitrospiria</taxon>
        <taxon>Nitrospirales</taxon>
        <taxon>Nitrospiraceae</taxon>
        <taxon>Nitrospira</taxon>
    </lineage>
</organism>
<dbReference type="EMBL" id="CP047423">
    <property type="protein sequence ID" value="QPD03911.1"/>
    <property type="molecule type" value="Genomic_DNA"/>
</dbReference>
<protein>
    <submittedName>
        <fullName evidence="2">Uncharacterized protein</fullName>
    </submittedName>
</protein>